<proteinExistence type="inferred from homology"/>
<feature type="transmembrane region" description="Helical" evidence="10">
    <location>
        <begin position="23"/>
        <end position="44"/>
    </location>
</feature>
<gene>
    <name evidence="12" type="ORF">ABS362_02100</name>
</gene>
<evidence type="ECO:0000256" key="3">
    <source>
        <dbReference type="ARBA" id="ARBA00022692"/>
    </source>
</evidence>
<dbReference type="RefSeq" id="WP_350410573.1">
    <property type="nucleotide sequence ID" value="NZ_JBEOKT010000002.1"/>
</dbReference>
<feature type="domain" description="Vitamin K epoxide reductase" evidence="11">
    <location>
        <begin position="24"/>
        <end position="148"/>
    </location>
</feature>
<sequence>MRNTTDAIPPGWSYNPASWAQRLPIVGLAILGLAIATYLGLFQLKVVSTVWEPFFGNGSQKILTSATSKILPVPDAILGAFGYLVDAVAGIVGGIRRWRTMPWIVILFGVMVGPLGMISVLLVVLQPVLYDAWCTLCLASAVVSVLMIGPAMDEMLASLQYMKRVKDANGSLWKAFWGYKKVQGNVI</sequence>
<evidence type="ECO:0000313" key="12">
    <source>
        <dbReference type="EMBL" id="MER2996319.1"/>
    </source>
</evidence>
<dbReference type="Pfam" id="PF07884">
    <property type="entry name" value="VKOR"/>
    <property type="match status" value="1"/>
</dbReference>
<dbReference type="CDD" id="cd12919">
    <property type="entry name" value="VKOR_2"/>
    <property type="match status" value="1"/>
</dbReference>
<evidence type="ECO:0000256" key="7">
    <source>
        <dbReference type="ARBA" id="ARBA00023136"/>
    </source>
</evidence>
<name>A0ABV1RPM7_9BACT</name>
<dbReference type="EMBL" id="JBEOKT010000002">
    <property type="protein sequence ID" value="MER2996319.1"/>
    <property type="molecule type" value="Genomic_DNA"/>
</dbReference>
<dbReference type="Gene3D" id="1.20.1440.130">
    <property type="entry name" value="VKOR domain"/>
    <property type="match status" value="1"/>
</dbReference>
<dbReference type="InterPro" id="IPR012932">
    <property type="entry name" value="VKOR"/>
</dbReference>
<comment type="caution">
    <text evidence="12">The sequence shown here is derived from an EMBL/GenBank/DDBJ whole genome shotgun (WGS) entry which is preliminary data.</text>
</comment>
<keyword evidence="3 10" id="KW-0812">Transmembrane</keyword>
<keyword evidence="4" id="KW-0874">Quinone</keyword>
<comment type="subcellular location">
    <subcellularLocation>
        <location evidence="1">Membrane</location>
        <topology evidence="1">Multi-pass membrane protein</topology>
    </subcellularLocation>
</comment>
<evidence type="ECO:0000256" key="1">
    <source>
        <dbReference type="ARBA" id="ARBA00004141"/>
    </source>
</evidence>
<keyword evidence="6" id="KW-0560">Oxidoreductase</keyword>
<accession>A0ABV1RPM7</accession>
<organism evidence="12 13">
    <name type="scientific">Pontibacter populi</name>
    <dbReference type="NCBI Taxonomy" id="890055"/>
    <lineage>
        <taxon>Bacteria</taxon>
        <taxon>Pseudomonadati</taxon>
        <taxon>Bacteroidota</taxon>
        <taxon>Cytophagia</taxon>
        <taxon>Cytophagales</taxon>
        <taxon>Hymenobacteraceae</taxon>
        <taxon>Pontibacter</taxon>
    </lineage>
</organism>
<feature type="transmembrane region" description="Helical" evidence="10">
    <location>
        <begin position="102"/>
        <end position="124"/>
    </location>
</feature>
<reference evidence="12 13" key="1">
    <citation type="submission" date="2024-06" db="EMBL/GenBank/DDBJ databases">
        <title>Pontibacter populi HYL7-15.</title>
        <authorList>
            <person name="Kim M.K."/>
        </authorList>
    </citation>
    <scope>NUCLEOTIDE SEQUENCE [LARGE SCALE GENOMIC DNA]</scope>
    <source>
        <strain evidence="12 13">HYL7-15</strain>
    </source>
</reference>
<keyword evidence="7 10" id="KW-0472">Membrane</keyword>
<dbReference type="Proteomes" id="UP001476807">
    <property type="component" value="Unassembled WGS sequence"/>
</dbReference>
<keyword evidence="9" id="KW-0676">Redox-active center</keyword>
<evidence type="ECO:0000256" key="4">
    <source>
        <dbReference type="ARBA" id="ARBA00022719"/>
    </source>
</evidence>
<comment type="similarity">
    <text evidence="2">Belongs to the VKOR family.</text>
</comment>
<evidence type="ECO:0000259" key="11">
    <source>
        <dbReference type="Pfam" id="PF07884"/>
    </source>
</evidence>
<evidence type="ECO:0000256" key="9">
    <source>
        <dbReference type="ARBA" id="ARBA00023284"/>
    </source>
</evidence>
<protein>
    <submittedName>
        <fullName evidence="12">Vitamin K epoxide reductase family protein</fullName>
    </submittedName>
</protein>
<evidence type="ECO:0000256" key="6">
    <source>
        <dbReference type="ARBA" id="ARBA00023002"/>
    </source>
</evidence>
<keyword evidence="8" id="KW-1015">Disulfide bond</keyword>
<keyword evidence="13" id="KW-1185">Reference proteome</keyword>
<feature type="transmembrane region" description="Helical" evidence="10">
    <location>
        <begin position="130"/>
        <end position="152"/>
    </location>
</feature>
<evidence type="ECO:0000256" key="2">
    <source>
        <dbReference type="ARBA" id="ARBA00006214"/>
    </source>
</evidence>
<dbReference type="InterPro" id="IPR038354">
    <property type="entry name" value="VKOR_sf"/>
</dbReference>
<evidence type="ECO:0000256" key="5">
    <source>
        <dbReference type="ARBA" id="ARBA00022989"/>
    </source>
</evidence>
<evidence type="ECO:0000256" key="10">
    <source>
        <dbReference type="SAM" id="Phobius"/>
    </source>
</evidence>
<evidence type="ECO:0000313" key="13">
    <source>
        <dbReference type="Proteomes" id="UP001476807"/>
    </source>
</evidence>
<evidence type="ECO:0000256" key="8">
    <source>
        <dbReference type="ARBA" id="ARBA00023157"/>
    </source>
</evidence>
<keyword evidence="5 10" id="KW-1133">Transmembrane helix</keyword>